<organism evidence="8 9">
    <name type="scientific">Candidatus Abzuiibacterium crystallinum</name>
    <dbReference type="NCBI Taxonomy" id="1974748"/>
    <lineage>
        <taxon>Bacteria</taxon>
        <taxon>Pseudomonadati</taxon>
        <taxon>Candidatus Omnitrophota</taxon>
        <taxon>Candidatus Abzuiibacterium</taxon>
    </lineage>
</organism>
<feature type="transmembrane region" description="Helical" evidence="7">
    <location>
        <begin position="6"/>
        <end position="22"/>
    </location>
</feature>
<protein>
    <submittedName>
        <fullName evidence="8">ABC transporter</fullName>
    </submittedName>
</protein>
<evidence type="ECO:0000313" key="9">
    <source>
        <dbReference type="Proteomes" id="UP000230859"/>
    </source>
</evidence>
<evidence type="ECO:0000313" key="8">
    <source>
        <dbReference type="EMBL" id="PIQ86426.1"/>
    </source>
</evidence>
<evidence type="ECO:0000256" key="2">
    <source>
        <dbReference type="ARBA" id="ARBA00008034"/>
    </source>
</evidence>
<feature type="transmembrane region" description="Helical" evidence="7">
    <location>
        <begin position="244"/>
        <end position="264"/>
    </location>
</feature>
<comment type="subcellular location">
    <subcellularLocation>
        <location evidence="6">Cell membrane</location>
        <topology evidence="6">Multi-pass membrane protein</topology>
    </subcellularLocation>
    <subcellularLocation>
        <location evidence="1">Membrane</location>
        <topology evidence="1">Multi-pass membrane protein</topology>
    </subcellularLocation>
</comment>
<evidence type="ECO:0000256" key="1">
    <source>
        <dbReference type="ARBA" id="ARBA00004141"/>
    </source>
</evidence>
<gene>
    <name evidence="8" type="ORF">COV74_04790</name>
</gene>
<feature type="transmembrane region" description="Helical" evidence="7">
    <location>
        <begin position="29"/>
        <end position="52"/>
    </location>
</feature>
<comment type="caution">
    <text evidence="8">The sequence shown here is derived from an EMBL/GenBank/DDBJ whole genome shotgun (WGS) entry which is preliminary data.</text>
</comment>
<dbReference type="Proteomes" id="UP000230859">
    <property type="component" value="Unassembled WGS sequence"/>
</dbReference>
<feature type="transmembrane region" description="Helical" evidence="7">
    <location>
        <begin position="118"/>
        <end position="141"/>
    </location>
</feature>
<dbReference type="InterPro" id="IPR037294">
    <property type="entry name" value="ABC_BtuC-like"/>
</dbReference>
<keyword evidence="6" id="KW-0813">Transport</keyword>
<dbReference type="Pfam" id="PF00950">
    <property type="entry name" value="ABC-3"/>
    <property type="match status" value="1"/>
</dbReference>
<keyword evidence="5 7" id="KW-0472">Membrane</keyword>
<name>A0A2H0LQ02_9BACT</name>
<evidence type="ECO:0000256" key="4">
    <source>
        <dbReference type="ARBA" id="ARBA00022989"/>
    </source>
</evidence>
<comment type="similarity">
    <text evidence="2 6">Belongs to the ABC-3 integral membrane protein family.</text>
</comment>
<evidence type="ECO:0000256" key="6">
    <source>
        <dbReference type="RuleBase" id="RU003943"/>
    </source>
</evidence>
<accession>A0A2H0LQ02</accession>
<dbReference type="AlphaFoldDB" id="A0A2H0LQ02"/>
<dbReference type="EMBL" id="PCVY01000044">
    <property type="protein sequence ID" value="PIQ86426.1"/>
    <property type="molecule type" value="Genomic_DNA"/>
</dbReference>
<dbReference type="SUPFAM" id="SSF81345">
    <property type="entry name" value="ABC transporter involved in vitamin B12 uptake, BtuC"/>
    <property type="match status" value="1"/>
</dbReference>
<keyword evidence="4 7" id="KW-1133">Transmembrane helix</keyword>
<evidence type="ECO:0000256" key="5">
    <source>
        <dbReference type="ARBA" id="ARBA00023136"/>
    </source>
</evidence>
<dbReference type="Gene3D" id="1.10.3470.10">
    <property type="entry name" value="ABC transporter involved in vitamin B12 uptake, BtuC"/>
    <property type="match status" value="1"/>
</dbReference>
<sequence length="268" mass="30093">MLMWKPFLACLILTGMHVYLGLHVVERKVIFVDLALAQIAALGAVVAVLFHHDLRGPYGYMFSLTATFFGAVIFSLTRTRRERIPQEAVIGIVYAVSAALAILLLSRTAEGDEHIRQMLIGNILLVTPHEIIHMAVLYSLLGMAHWKFRDQFFRISTEPETAFQKGLSVRKWDLLFYVIFGVVVTSSVQIAGVLLVFSFLIIPAVAAMTFVRTIKNRLIFGWAMGTFTSMFGLMLSYRLDLPTGATIVCVFGGVLVLLSIWQTMFYHR</sequence>
<evidence type="ECO:0000256" key="7">
    <source>
        <dbReference type="SAM" id="Phobius"/>
    </source>
</evidence>
<dbReference type="InterPro" id="IPR001626">
    <property type="entry name" value="ABC_TroCD"/>
</dbReference>
<dbReference type="GO" id="GO:0010043">
    <property type="term" value="P:response to zinc ion"/>
    <property type="evidence" value="ECO:0007669"/>
    <property type="project" value="TreeGrafter"/>
</dbReference>
<feature type="transmembrane region" description="Helical" evidence="7">
    <location>
        <begin position="88"/>
        <end position="106"/>
    </location>
</feature>
<dbReference type="PANTHER" id="PTHR30477:SF19">
    <property type="entry name" value="METAL ABC TRANSPORTER PERMEASE"/>
    <property type="match status" value="1"/>
</dbReference>
<feature type="transmembrane region" description="Helical" evidence="7">
    <location>
        <begin position="219"/>
        <end position="237"/>
    </location>
</feature>
<dbReference type="PANTHER" id="PTHR30477">
    <property type="entry name" value="ABC-TRANSPORTER METAL-BINDING PROTEIN"/>
    <property type="match status" value="1"/>
</dbReference>
<dbReference type="GO" id="GO:0043190">
    <property type="term" value="C:ATP-binding cassette (ABC) transporter complex"/>
    <property type="evidence" value="ECO:0007669"/>
    <property type="project" value="InterPro"/>
</dbReference>
<feature type="transmembrane region" description="Helical" evidence="7">
    <location>
        <begin position="174"/>
        <end position="207"/>
    </location>
</feature>
<feature type="transmembrane region" description="Helical" evidence="7">
    <location>
        <begin position="58"/>
        <end position="76"/>
    </location>
</feature>
<keyword evidence="3 6" id="KW-0812">Transmembrane</keyword>
<dbReference type="GO" id="GO:0055085">
    <property type="term" value="P:transmembrane transport"/>
    <property type="evidence" value="ECO:0007669"/>
    <property type="project" value="InterPro"/>
</dbReference>
<evidence type="ECO:0000256" key="3">
    <source>
        <dbReference type="ARBA" id="ARBA00022692"/>
    </source>
</evidence>
<reference evidence="8 9" key="1">
    <citation type="submission" date="2017-09" db="EMBL/GenBank/DDBJ databases">
        <title>Depth-based differentiation of microbial function through sediment-hosted aquifers and enrichment of novel symbionts in the deep terrestrial subsurface.</title>
        <authorList>
            <person name="Probst A.J."/>
            <person name="Ladd B."/>
            <person name="Jarett J.K."/>
            <person name="Geller-Mcgrath D.E."/>
            <person name="Sieber C.M."/>
            <person name="Emerson J.B."/>
            <person name="Anantharaman K."/>
            <person name="Thomas B.C."/>
            <person name="Malmstrom R."/>
            <person name="Stieglmeier M."/>
            <person name="Klingl A."/>
            <person name="Woyke T."/>
            <person name="Ryan C.M."/>
            <person name="Banfield J.F."/>
        </authorList>
    </citation>
    <scope>NUCLEOTIDE SEQUENCE [LARGE SCALE GENOMIC DNA]</scope>
    <source>
        <strain evidence="8">CG11_big_fil_rev_8_21_14_0_20_45_26</strain>
    </source>
</reference>
<proteinExistence type="inferred from homology"/>